<evidence type="ECO:0000256" key="2">
    <source>
        <dbReference type="ARBA" id="ARBA00022729"/>
    </source>
</evidence>
<dbReference type="InterPro" id="IPR009039">
    <property type="entry name" value="EAR"/>
</dbReference>
<dbReference type="GO" id="GO:0032420">
    <property type="term" value="C:stereocilium"/>
    <property type="evidence" value="ECO:0007669"/>
    <property type="project" value="UniProtKB-SubCell"/>
</dbReference>
<name>A0AAV4CKX3_9GAST</name>
<dbReference type="PANTHER" id="PTHR15261">
    <property type="entry name" value="THROMBOSPONDIN-TYPE LAMININ G DOMAIN AND EAR REPEAT-CONTAINING"/>
    <property type="match status" value="1"/>
</dbReference>
<evidence type="ECO:0000313" key="5">
    <source>
        <dbReference type="Proteomes" id="UP000735302"/>
    </source>
</evidence>
<keyword evidence="2" id="KW-0732">Signal</keyword>
<comment type="subcellular location">
    <subcellularLocation>
        <location evidence="1">Cell projection</location>
        <location evidence="1">Stereocilium</location>
    </subcellularLocation>
</comment>
<reference evidence="4 5" key="1">
    <citation type="journal article" date="2021" name="Elife">
        <title>Chloroplast acquisition without the gene transfer in kleptoplastic sea slugs, Plakobranchus ocellatus.</title>
        <authorList>
            <person name="Maeda T."/>
            <person name="Takahashi S."/>
            <person name="Yoshida T."/>
            <person name="Shimamura S."/>
            <person name="Takaki Y."/>
            <person name="Nagai Y."/>
            <person name="Toyoda A."/>
            <person name="Suzuki Y."/>
            <person name="Arimoto A."/>
            <person name="Ishii H."/>
            <person name="Satoh N."/>
            <person name="Nishiyama T."/>
            <person name="Hasebe M."/>
            <person name="Maruyama T."/>
            <person name="Minagawa J."/>
            <person name="Obokata J."/>
            <person name="Shigenobu S."/>
        </authorList>
    </citation>
    <scope>NUCLEOTIDE SEQUENCE [LARGE SCALE GENOMIC DNA]</scope>
</reference>
<dbReference type="Gene3D" id="2.60.120.200">
    <property type="match status" value="1"/>
</dbReference>
<dbReference type="InterPro" id="IPR005492">
    <property type="entry name" value="EPTP"/>
</dbReference>
<dbReference type="SUPFAM" id="SSF49899">
    <property type="entry name" value="Concanavalin A-like lectins/glucanases"/>
    <property type="match status" value="1"/>
</dbReference>
<accession>A0AAV4CKX3</accession>
<dbReference type="Pfam" id="PF03736">
    <property type="entry name" value="EPTP"/>
    <property type="match status" value="4"/>
</dbReference>
<dbReference type="AlphaFoldDB" id="A0AAV4CKX3"/>
<comment type="caution">
    <text evidence="4">The sequence shown here is derived from an EMBL/GenBank/DDBJ whole genome shotgun (WGS) entry which is preliminary data.</text>
</comment>
<dbReference type="PROSITE" id="PS50912">
    <property type="entry name" value="EAR"/>
    <property type="match status" value="5"/>
</dbReference>
<dbReference type="PANTHER" id="PTHR15261:SF4">
    <property type="entry name" value="THROMBOSPONDIN-TYPE LAMININ G DOMAIN AND EAR REPEAT-CONTAINING PROTEIN"/>
    <property type="match status" value="1"/>
</dbReference>
<dbReference type="EMBL" id="BLXT01006630">
    <property type="protein sequence ID" value="GFO32555.1"/>
    <property type="molecule type" value="Genomic_DNA"/>
</dbReference>
<evidence type="ECO:0000313" key="4">
    <source>
        <dbReference type="EMBL" id="GFO32555.1"/>
    </source>
</evidence>
<protein>
    <submittedName>
        <fullName evidence="4">Thrombospondin-type laminin g domain and ear repeat-containing protein-like</fullName>
    </submittedName>
</protein>
<evidence type="ECO:0000256" key="1">
    <source>
        <dbReference type="ARBA" id="ARBA00004645"/>
    </source>
</evidence>
<gene>
    <name evidence="4" type="ORF">PoB_005906000</name>
</gene>
<proteinExistence type="predicted"/>
<dbReference type="Proteomes" id="UP000735302">
    <property type="component" value="Unassembled WGS sequence"/>
</dbReference>
<keyword evidence="5" id="KW-1185">Reference proteome</keyword>
<organism evidence="4 5">
    <name type="scientific">Plakobranchus ocellatus</name>
    <dbReference type="NCBI Taxonomy" id="259542"/>
    <lineage>
        <taxon>Eukaryota</taxon>
        <taxon>Metazoa</taxon>
        <taxon>Spiralia</taxon>
        <taxon>Lophotrochozoa</taxon>
        <taxon>Mollusca</taxon>
        <taxon>Gastropoda</taxon>
        <taxon>Heterobranchia</taxon>
        <taxon>Euthyneura</taxon>
        <taxon>Panpulmonata</taxon>
        <taxon>Sacoglossa</taxon>
        <taxon>Placobranchoidea</taxon>
        <taxon>Plakobranchidae</taxon>
        <taxon>Plakobranchus</taxon>
    </lineage>
</organism>
<dbReference type="InterPro" id="IPR013320">
    <property type="entry name" value="ConA-like_dom_sf"/>
</dbReference>
<keyword evidence="3" id="KW-0677">Repeat</keyword>
<dbReference type="GO" id="GO:0007165">
    <property type="term" value="P:signal transduction"/>
    <property type="evidence" value="ECO:0007669"/>
    <property type="project" value="TreeGrafter"/>
</dbReference>
<sequence>MNTFIKKFILELEHKENCHCSEISSPITVTCAYVPPVNLLDYAVPSPKALPRGVNIIYDRSSHVHGYQFSPTADDIYLKADRLFFRCTYFPYEFSVFITYKQFAAPKSRREECIFSLFQDLTRENLVSVALSSDRVVFRYKSFRYRFKMAESYQNPRWHTLGISLTADTVSVTRDCKTRRQRPLRSPFPGLLPVANTSFSIGRCEKRSSVFQGLLKSVILVSGGDAATRACPSKMDINPRLDNVIRVFPGRTSLTPFYSGKSSCDWTDVGNIAFDVHARKLKVCINGVWREVKIKSEKRKMDYLLPYQKLDSGLGAVDVEVFDLPGEGKFAAFAAAGVEPDPTFRSNLYQWRNGKFYFYQRLRTSSAQSWEFFRIKNQFFLAVANYGSNVATNSTLYKWSKARRKFRYYQDIPSSVARDVEAFEIEGNHYLAVANHREGNNNIINSTVFKWSKTEKRFQAFQNLSTMGAYDLTYFTVDIGTGNGLNHGLAVANSFDGKSTLIFSDIYRWQDGRWTLFHSLETNGATDWEHFTINNDHYLAVANAFSFGRHNPRRVDSYRTNSTIYILDKRTFNFVQYQTLVTNSAVDWEYLRLGDDHYLFVTNAQYGGLGDRLMSNVYRWQGLDKFVLVHKLMTPPNTTDFEIFRDKSDIFVVLARADSEQSEVLKVKFV</sequence>
<evidence type="ECO:0000256" key="3">
    <source>
        <dbReference type="ARBA" id="ARBA00022737"/>
    </source>
</evidence>